<evidence type="ECO:0000313" key="1">
    <source>
        <dbReference type="EMBL" id="GFC79731.1"/>
    </source>
</evidence>
<feature type="non-terminal residue" evidence="1">
    <location>
        <position position="1"/>
    </location>
</feature>
<gene>
    <name evidence="1" type="ORF">Tci_851701</name>
</gene>
<protein>
    <submittedName>
        <fullName evidence="1">Uncharacterized protein</fullName>
    </submittedName>
</protein>
<proteinExistence type="predicted"/>
<reference evidence="1" key="1">
    <citation type="journal article" date="2019" name="Sci. Rep.">
        <title>Draft genome of Tanacetum cinerariifolium, the natural source of mosquito coil.</title>
        <authorList>
            <person name="Yamashiro T."/>
            <person name="Shiraishi A."/>
            <person name="Satake H."/>
            <person name="Nakayama K."/>
        </authorList>
    </citation>
    <scope>NUCLEOTIDE SEQUENCE</scope>
</reference>
<accession>A0A699RB31</accession>
<sequence>KYQLGVEAQVVDAIIKQRAGVASLGARHGVEQRAAAQTHVVGERVGNGGRNLVVAVARQAQAIRLGIEEIRLLARQRLAGSVVVKILYVRREVGNWLALPGAARVAVHAAHAALLTQIQNLIVRNWAGPRLVRDGAHQRFHRLGA</sequence>
<dbReference type="AlphaFoldDB" id="A0A699RB31"/>
<name>A0A699RB31_TANCI</name>
<organism evidence="1">
    <name type="scientific">Tanacetum cinerariifolium</name>
    <name type="common">Dalmatian daisy</name>
    <name type="synonym">Chrysanthemum cinerariifolium</name>
    <dbReference type="NCBI Taxonomy" id="118510"/>
    <lineage>
        <taxon>Eukaryota</taxon>
        <taxon>Viridiplantae</taxon>
        <taxon>Streptophyta</taxon>
        <taxon>Embryophyta</taxon>
        <taxon>Tracheophyta</taxon>
        <taxon>Spermatophyta</taxon>
        <taxon>Magnoliopsida</taxon>
        <taxon>eudicotyledons</taxon>
        <taxon>Gunneridae</taxon>
        <taxon>Pentapetalae</taxon>
        <taxon>asterids</taxon>
        <taxon>campanulids</taxon>
        <taxon>Asterales</taxon>
        <taxon>Asteraceae</taxon>
        <taxon>Asteroideae</taxon>
        <taxon>Anthemideae</taxon>
        <taxon>Anthemidinae</taxon>
        <taxon>Tanacetum</taxon>
    </lineage>
</organism>
<comment type="caution">
    <text evidence="1">The sequence shown here is derived from an EMBL/GenBank/DDBJ whole genome shotgun (WGS) entry which is preliminary data.</text>
</comment>
<dbReference type="EMBL" id="BKCJ011071778">
    <property type="protein sequence ID" value="GFC79731.1"/>
    <property type="molecule type" value="Genomic_DNA"/>
</dbReference>
<feature type="non-terminal residue" evidence="1">
    <location>
        <position position="145"/>
    </location>
</feature>